<gene>
    <name evidence="2" type="primary">pipB2_5</name>
    <name evidence="2" type="ORF">Pan241w_47550</name>
</gene>
<dbReference type="Proteomes" id="UP000317171">
    <property type="component" value="Chromosome"/>
</dbReference>
<dbReference type="Gene3D" id="2.160.20.80">
    <property type="entry name" value="E3 ubiquitin-protein ligase SopA"/>
    <property type="match status" value="1"/>
</dbReference>
<dbReference type="Pfam" id="PF00805">
    <property type="entry name" value="Pentapeptide"/>
    <property type="match status" value="3"/>
</dbReference>
<proteinExistence type="predicted"/>
<evidence type="ECO:0000313" key="3">
    <source>
        <dbReference type="Proteomes" id="UP000317171"/>
    </source>
</evidence>
<dbReference type="PANTHER" id="PTHR14136">
    <property type="entry name" value="BTB_POZ DOMAIN-CONTAINING PROTEIN KCTD9"/>
    <property type="match status" value="1"/>
</dbReference>
<dbReference type="InterPro" id="IPR051082">
    <property type="entry name" value="Pentapeptide-BTB/POZ_domain"/>
</dbReference>
<sequence length="503" mass="56615">MANPEHVKIVKQGAGAIEKWRSENPDVQLDLGGADLKLSEYHEAFLANADLTGVTLSDTDVSVDFLYGNDGVVRELKNKVDSHLVRNERSKKRVRIFFGFLNWSVTKLLGSDLVKAGSAFKNNVESWQSNRREQFPASEGIELAIAAFIRFVRVGFVSLLIALIPISFQIFQTFLMNNQNRLISDQNQYFRDQNDKIQKQLDDQSDEDKRANRNRLIAILYEEYDVTNYETKFAEPPLQNKLLTDSGYKTIGRSGIPKANLRSRQEAVIEFIRLELEAKRELDLSYALLQGLDLSRSRLQKAGLELSLCNANLSGAHLVDAKFVGTQLENTNLRKAIMYKARLDGAILVNADLTEADLSGAYLNYANFTKASLIGATLRYAVLGSSTYHLADLEGADLSGANMYDANLNGVIVSKVLNEEGKFYKGTLDLVEKPKLEIPIRYYTRSDLTQQGENWIESLSELQPPVEGFDFNSWMIEKTTDSLNQQIYVLRGSIEAKKPNLEN</sequence>
<name>A0A517RL81_9PLAN</name>
<keyword evidence="1" id="KW-0472">Membrane</keyword>
<feature type="transmembrane region" description="Helical" evidence="1">
    <location>
        <begin position="151"/>
        <end position="171"/>
    </location>
</feature>
<dbReference type="RefSeq" id="WP_145220260.1">
    <property type="nucleotide sequence ID" value="NZ_CP036269.1"/>
</dbReference>
<dbReference type="KEGG" id="gaz:Pan241w_47550"/>
<dbReference type="InterPro" id="IPR001646">
    <property type="entry name" value="5peptide_repeat"/>
</dbReference>
<keyword evidence="1" id="KW-1133">Transmembrane helix</keyword>
<evidence type="ECO:0000313" key="2">
    <source>
        <dbReference type="EMBL" id="QDT44641.1"/>
    </source>
</evidence>
<evidence type="ECO:0000256" key="1">
    <source>
        <dbReference type="SAM" id="Phobius"/>
    </source>
</evidence>
<protein>
    <submittedName>
        <fullName evidence="2">Secreted effector protein pipB2</fullName>
    </submittedName>
</protein>
<organism evidence="2 3">
    <name type="scientific">Gimesia alba</name>
    <dbReference type="NCBI Taxonomy" id="2527973"/>
    <lineage>
        <taxon>Bacteria</taxon>
        <taxon>Pseudomonadati</taxon>
        <taxon>Planctomycetota</taxon>
        <taxon>Planctomycetia</taxon>
        <taxon>Planctomycetales</taxon>
        <taxon>Planctomycetaceae</taxon>
        <taxon>Gimesia</taxon>
    </lineage>
</organism>
<dbReference type="SUPFAM" id="SSF141571">
    <property type="entry name" value="Pentapeptide repeat-like"/>
    <property type="match status" value="1"/>
</dbReference>
<dbReference type="EMBL" id="CP036269">
    <property type="protein sequence ID" value="QDT44641.1"/>
    <property type="molecule type" value="Genomic_DNA"/>
</dbReference>
<accession>A0A517RL81</accession>
<dbReference type="PANTHER" id="PTHR14136:SF17">
    <property type="entry name" value="BTB_POZ DOMAIN-CONTAINING PROTEIN KCTD9"/>
    <property type="match status" value="1"/>
</dbReference>
<dbReference type="AlphaFoldDB" id="A0A517RL81"/>
<dbReference type="OrthoDB" id="227009at2"/>
<reference evidence="2 3" key="1">
    <citation type="submission" date="2019-02" db="EMBL/GenBank/DDBJ databases">
        <title>Deep-cultivation of Planctomycetes and their phenomic and genomic characterization uncovers novel biology.</title>
        <authorList>
            <person name="Wiegand S."/>
            <person name="Jogler M."/>
            <person name="Boedeker C."/>
            <person name="Pinto D."/>
            <person name="Vollmers J."/>
            <person name="Rivas-Marin E."/>
            <person name="Kohn T."/>
            <person name="Peeters S.H."/>
            <person name="Heuer A."/>
            <person name="Rast P."/>
            <person name="Oberbeckmann S."/>
            <person name="Bunk B."/>
            <person name="Jeske O."/>
            <person name="Meyerdierks A."/>
            <person name="Storesund J.E."/>
            <person name="Kallscheuer N."/>
            <person name="Luecker S."/>
            <person name="Lage O.M."/>
            <person name="Pohl T."/>
            <person name="Merkel B.J."/>
            <person name="Hornburger P."/>
            <person name="Mueller R.-W."/>
            <person name="Bruemmer F."/>
            <person name="Labrenz M."/>
            <person name="Spormann A.M."/>
            <person name="Op den Camp H."/>
            <person name="Overmann J."/>
            <person name="Amann R."/>
            <person name="Jetten M.S.M."/>
            <person name="Mascher T."/>
            <person name="Medema M.H."/>
            <person name="Devos D.P."/>
            <person name="Kaster A.-K."/>
            <person name="Ovreas L."/>
            <person name="Rohde M."/>
            <person name="Galperin M.Y."/>
            <person name="Jogler C."/>
        </authorList>
    </citation>
    <scope>NUCLEOTIDE SEQUENCE [LARGE SCALE GENOMIC DNA]</scope>
    <source>
        <strain evidence="2 3">Pan241w</strain>
    </source>
</reference>
<keyword evidence="1" id="KW-0812">Transmembrane</keyword>
<keyword evidence="3" id="KW-1185">Reference proteome</keyword>